<protein>
    <submittedName>
        <fullName evidence="8">Aste57867_13045 protein</fullName>
    </submittedName>
</protein>
<dbReference type="InterPro" id="IPR000800">
    <property type="entry name" value="Notch_dom"/>
</dbReference>
<dbReference type="PANTHER" id="PTHR24373">
    <property type="entry name" value="SLIT RELATED LEUCINE-RICH REPEAT NEURONAL PROTEIN"/>
    <property type="match status" value="1"/>
</dbReference>
<dbReference type="Gene3D" id="3.30.300.320">
    <property type="match status" value="1"/>
</dbReference>
<keyword evidence="5" id="KW-0472">Membrane</keyword>
<dbReference type="InterPro" id="IPR032675">
    <property type="entry name" value="LRR_dom_sf"/>
</dbReference>
<keyword evidence="1" id="KW-0732">Signal</keyword>
<feature type="transmembrane region" description="Helical" evidence="5">
    <location>
        <begin position="141"/>
        <end position="159"/>
    </location>
</feature>
<dbReference type="GO" id="GO:0031012">
    <property type="term" value="C:extracellular matrix"/>
    <property type="evidence" value="ECO:0007669"/>
    <property type="project" value="TreeGrafter"/>
</dbReference>
<organism evidence="8 9">
    <name type="scientific">Aphanomyces stellatus</name>
    <dbReference type="NCBI Taxonomy" id="120398"/>
    <lineage>
        <taxon>Eukaryota</taxon>
        <taxon>Sar</taxon>
        <taxon>Stramenopiles</taxon>
        <taxon>Oomycota</taxon>
        <taxon>Saprolegniomycetes</taxon>
        <taxon>Saprolegniales</taxon>
        <taxon>Verrucalvaceae</taxon>
        <taxon>Aphanomyces</taxon>
    </lineage>
</organism>
<evidence type="ECO:0000313" key="7">
    <source>
        <dbReference type="EMBL" id="KAF0696185.1"/>
    </source>
</evidence>
<dbReference type="OrthoDB" id="343807at2759"/>
<feature type="domain" description="LNR" evidence="6">
    <location>
        <begin position="571"/>
        <end position="604"/>
    </location>
</feature>
<dbReference type="InterPro" id="IPR001611">
    <property type="entry name" value="Leu-rich_rpt"/>
</dbReference>
<name>A0A485KY12_9STRA</name>
<keyword evidence="5" id="KW-0812">Transmembrane</keyword>
<dbReference type="SUPFAM" id="SSF52058">
    <property type="entry name" value="L domain-like"/>
    <property type="match status" value="1"/>
</dbReference>
<feature type="transmembrane region" description="Helical" evidence="5">
    <location>
        <begin position="282"/>
        <end position="304"/>
    </location>
</feature>
<feature type="transmembrane region" description="Helical" evidence="5">
    <location>
        <begin position="26"/>
        <end position="47"/>
    </location>
</feature>
<reference evidence="8 9" key="1">
    <citation type="submission" date="2019-03" db="EMBL/GenBank/DDBJ databases">
        <authorList>
            <person name="Gaulin E."/>
            <person name="Dumas B."/>
        </authorList>
    </citation>
    <scope>NUCLEOTIDE SEQUENCE [LARGE SCALE GENOMIC DNA]</scope>
    <source>
        <strain evidence="8">CBS 568.67</strain>
    </source>
</reference>
<accession>A0A485KY12</accession>
<evidence type="ECO:0000313" key="9">
    <source>
        <dbReference type="Proteomes" id="UP000332933"/>
    </source>
</evidence>
<dbReference type="Pfam" id="PF00066">
    <property type="entry name" value="Notch"/>
    <property type="match status" value="1"/>
</dbReference>
<evidence type="ECO:0000256" key="2">
    <source>
        <dbReference type="ARBA" id="ARBA00022737"/>
    </source>
</evidence>
<dbReference type="Gene3D" id="3.80.10.10">
    <property type="entry name" value="Ribonuclease Inhibitor"/>
    <property type="match status" value="1"/>
</dbReference>
<keyword evidence="9" id="KW-1185">Reference proteome</keyword>
<feature type="transmembrane region" description="Helical" evidence="5">
    <location>
        <begin position="59"/>
        <end position="81"/>
    </location>
</feature>
<evidence type="ECO:0000256" key="3">
    <source>
        <dbReference type="ARBA" id="ARBA00023157"/>
    </source>
</evidence>
<evidence type="ECO:0000256" key="1">
    <source>
        <dbReference type="ARBA" id="ARBA00022729"/>
    </source>
</evidence>
<evidence type="ECO:0000259" key="6">
    <source>
        <dbReference type="Pfam" id="PF00066"/>
    </source>
</evidence>
<keyword evidence="2" id="KW-0677">Repeat</keyword>
<reference evidence="7" key="2">
    <citation type="submission" date="2019-06" db="EMBL/GenBank/DDBJ databases">
        <title>Genomics analysis of Aphanomyces spp. identifies a new class of oomycete effector associated with host adaptation.</title>
        <authorList>
            <person name="Gaulin E."/>
        </authorList>
    </citation>
    <scope>NUCLEOTIDE SEQUENCE</scope>
    <source>
        <strain evidence="7">CBS 578.67</strain>
    </source>
</reference>
<dbReference type="Proteomes" id="UP000332933">
    <property type="component" value="Unassembled WGS sequence"/>
</dbReference>
<dbReference type="EMBL" id="CAADRA010005442">
    <property type="protein sequence ID" value="VFT89890.1"/>
    <property type="molecule type" value="Genomic_DNA"/>
</dbReference>
<dbReference type="Pfam" id="PF13855">
    <property type="entry name" value="LRR_8"/>
    <property type="match status" value="1"/>
</dbReference>
<dbReference type="PANTHER" id="PTHR24373:SF370">
    <property type="entry name" value="FISH-LIPS, ISOFORM E"/>
    <property type="match status" value="1"/>
</dbReference>
<dbReference type="InterPro" id="IPR050328">
    <property type="entry name" value="Dev_Immune_Receptor"/>
</dbReference>
<dbReference type="AlphaFoldDB" id="A0A485KY12"/>
<keyword evidence="3" id="KW-1015">Disulfide bond</keyword>
<evidence type="ECO:0000256" key="5">
    <source>
        <dbReference type="SAM" id="Phobius"/>
    </source>
</evidence>
<keyword evidence="4" id="KW-0325">Glycoprotein</keyword>
<dbReference type="GO" id="GO:0005615">
    <property type="term" value="C:extracellular space"/>
    <property type="evidence" value="ECO:0007669"/>
    <property type="project" value="TreeGrafter"/>
</dbReference>
<evidence type="ECO:0000256" key="4">
    <source>
        <dbReference type="ARBA" id="ARBA00023180"/>
    </source>
</evidence>
<sequence length="616" mass="68481">MVSIGPRQLSAGTVEIKQLFHRPVRLLALVKHITSSICFALLCYIYVMLSATNTRALQVFSPTSMGGVVAFLAVLNTYGLVRTCQVRAPRSRLYYRDETSSFYKYISPSSQLMLFHSVDVFCQSFQAYRVSEYFVDRRTSFLFALVVSLNCLVTPWFLLSKHKVVRMSVVPLVESLVGFVLSILFPLVVAILPALATNFSQIEQSDNKFNMRMVLLSRWVLISSPLDLATKVAIQLSSYNSLRKLVESMNIPKQINIPKDLASDHQHSRFQLEFHHHRASTAYVLCVFLWGVALLTTSIAANWFRISCPSTCDFEISPWWTTTCECAYVEINCAKLNVSGESIDRFLRPNELGEQLICIDVRRCALPQGIPPSTLAPFQRLFSLIISYSNMTEWSNGPDNTGLPLSVTNLFISYSNLTSTPTILASVPANLAYLLIEGAAINSILDSYIVAWATVPSIFLNQINLTAIPPAFLTRTTLLERLDLRGNSIHTIPTEWQPQSNNLKILDLSGNAILDAPWDLVNSGCLLELSSTSISSVPAFIDIDLLQKRNIVLDDTPYCSSSAAPAGTCERKCAPLCQVKMQGNGKCDWPCYIAACQFDRGDCDSYGFGMSTLPAP</sequence>
<dbReference type="EMBL" id="VJMH01005421">
    <property type="protein sequence ID" value="KAF0696185.1"/>
    <property type="molecule type" value="Genomic_DNA"/>
</dbReference>
<evidence type="ECO:0000313" key="8">
    <source>
        <dbReference type="EMBL" id="VFT89890.1"/>
    </source>
</evidence>
<feature type="transmembrane region" description="Helical" evidence="5">
    <location>
        <begin position="171"/>
        <end position="196"/>
    </location>
</feature>
<gene>
    <name evidence="8" type="primary">Aste57867_13045</name>
    <name evidence="7" type="ORF">As57867_012997</name>
    <name evidence="8" type="ORF">ASTE57867_13045</name>
</gene>
<proteinExistence type="predicted"/>
<keyword evidence="5" id="KW-1133">Transmembrane helix</keyword>